<feature type="domain" description="TonB-dependent receptor plug" evidence="17">
    <location>
        <begin position="189"/>
        <end position="285"/>
    </location>
</feature>
<gene>
    <name evidence="19" type="ORF">HJG54_29955</name>
</gene>
<dbReference type="GO" id="GO:0038023">
    <property type="term" value="F:signaling receptor activity"/>
    <property type="evidence" value="ECO:0007669"/>
    <property type="project" value="InterPro"/>
</dbReference>
<evidence type="ECO:0000256" key="12">
    <source>
        <dbReference type="ARBA" id="ARBA00023237"/>
    </source>
</evidence>
<reference evidence="19" key="1">
    <citation type="submission" date="2020-05" db="EMBL/GenBank/DDBJ databases">
        <authorList>
            <person name="Zhu T."/>
            <person name="Keshari N."/>
            <person name="Lu X."/>
        </authorList>
    </citation>
    <scope>NUCLEOTIDE SEQUENCE</scope>
    <source>
        <strain evidence="19">NK1-12</strain>
    </source>
</reference>
<evidence type="ECO:0000256" key="15">
    <source>
        <dbReference type="SAM" id="SignalP"/>
    </source>
</evidence>
<dbReference type="GO" id="GO:0009279">
    <property type="term" value="C:cell outer membrane"/>
    <property type="evidence" value="ECO:0007669"/>
    <property type="project" value="UniProtKB-SubCell"/>
</dbReference>
<dbReference type="InterPro" id="IPR037066">
    <property type="entry name" value="Plug_dom_sf"/>
</dbReference>
<dbReference type="FunFam" id="2.170.130.10:FF:000001">
    <property type="entry name" value="Catecholate siderophore TonB-dependent receptor"/>
    <property type="match status" value="1"/>
</dbReference>
<evidence type="ECO:0000259" key="16">
    <source>
        <dbReference type="Pfam" id="PF00593"/>
    </source>
</evidence>
<feature type="signal peptide" evidence="15">
    <location>
        <begin position="1"/>
        <end position="21"/>
    </location>
</feature>
<feature type="domain" description="TonB-dependent receptor-like beta-barrel" evidence="16">
    <location>
        <begin position="359"/>
        <end position="794"/>
    </location>
</feature>
<accession>A0AA97ANS8</accession>
<keyword evidence="10 14" id="KW-0798">TonB box</keyword>
<dbReference type="InterPro" id="IPR010105">
    <property type="entry name" value="TonB_sidphr_rcpt"/>
</dbReference>
<keyword evidence="7 15" id="KW-0732">Signal</keyword>
<evidence type="ECO:0000313" key="19">
    <source>
        <dbReference type="EMBL" id="WNZ27137.1"/>
    </source>
</evidence>
<evidence type="ECO:0000256" key="8">
    <source>
        <dbReference type="ARBA" id="ARBA00023004"/>
    </source>
</evidence>
<dbReference type="Pfam" id="PF00593">
    <property type="entry name" value="TonB_dep_Rec_b-barrel"/>
    <property type="match status" value="1"/>
</dbReference>
<dbReference type="PANTHER" id="PTHR32552:SF68">
    <property type="entry name" value="FERRICHROME OUTER MEMBRANE TRANSPORTER_PHAGE RECEPTOR"/>
    <property type="match status" value="1"/>
</dbReference>
<protein>
    <submittedName>
        <fullName evidence="19">TonB-dependent siderophore receptor</fullName>
    </submittedName>
</protein>
<evidence type="ECO:0000256" key="3">
    <source>
        <dbReference type="ARBA" id="ARBA00022448"/>
    </source>
</evidence>
<dbReference type="RefSeq" id="WP_316436763.1">
    <property type="nucleotide sequence ID" value="NZ_CP053587.1"/>
</dbReference>
<dbReference type="PROSITE" id="PS52016">
    <property type="entry name" value="TONB_DEPENDENT_REC_3"/>
    <property type="match status" value="1"/>
</dbReference>
<dbReference type="PANTHER" id="PTHR32552">
    <property type="entry name" value="FERRICHROME IRON RECEPTOR-RELATED"/>
    <property type="match status" value="1"/>
</dbReference>
<name>A0AA97ANS8_9CYAN</name>
<evidence type="ECO:0000256" key="2">
    <source>
        <dbReference type="ARBA" id="ARBA00009810"/>
    </source>
</evidence>
<evidence type="ECO:0000256" key="13">
    <source>
        <dbReference type="PROSITE-ProRule" id="PRU01360"/>
    </source>
</evidence>
<dbReference type="EMBL" id="CP053587">
    <property type="protein sequence ID" value="WNZ27137.1"/>
    <property type="molecule type" value="Genomic_DNA"/>
</dbReference>
<evidence type="ECO:0000256" key="7">
    <source>
        <dbReference type="ARBA" id="ARBA00022729"/>
    </source>
</evidence>
<dbReference type="InterPro" id="IPR012910">
    <property type="entry name" value="Plug_dom"/>
</dbReference>
<dbReference type="Gene3D" id="2.170.130.10">
    <property type="entry name" value="TonB-dependent receptor, plug domain"/>
    <property type="match status" value="1"/>
</dbReference>
<dbReference type="NCBIfam" id="TIGR01783">
    <property type="entry name" value="TonB-siderophor"/>
    <property type="match status" value="1"/>
</dbReference>
<evidence type="ECO:0000256" key="1">
    <source>
        <dbReference type="ARBA" id="ARBA00004571"/>
    </source>
</evidence>
<evidence type="ECO:0000256" key="11">
    <source>
        <dbReference type="ARBA" id="ARBA00023136"/>
    </source>
</evidence>
<keyword evidence="6 13" id="KW-0812">Transmembrane</keyword>
<comment type="similarity">
    <text evidence="2 13 14">Belongs to the TonB-dependent receptor family.</text>
</comment>
<dbReference type="InterPro" id="IPR021731">
    <property type="entry name" value="AMIN_dom"/>
</dbReference>
<dbReference type="GO" id="GO:0015891">
    <property type="term" value="P:siderophore transport"/>
    <property type="evidence" value="ECO:0007669"/>
    <property type="project" value="InterPro"/>
</dbReference>
<keyword evidence="19" id="KW-0675">Receptor</keyword>
<dbReference type="InterPro" id="IPR000531">
    <property type="entry name" value="Beta-barrel_TonB"/>
</dbReference>
<feature type="chain" id="PRO_5041745269" evidence="15">
    <location>
        <begin position="22"/>
        <end position="826"/>
    </location>
</feature>
<evidence type="ECO:0000256" key="9">
    <source>
        <dbReference type="ARBA" id="ARBA00023065"/>
    </source>
</evidence>
<dbReference type="InterPro" id="IPR039426">
    <property type="entry name" value="TonB-dep_rcpt-like"/>
</dbReference>
<organism evidence="19">
    <name type="scientific">Leptolyngbya sp. NK1-12</name>
    <dbReference type="NCBI Taxonomy" id="2547451"/>
    <lineage>
        <taxon>Bacteria</taxon>
        <taxon>Bacillati</taxon>
        <taxon>Cyanobacteriota</taxon>
        <taxon>Cyanophyceae</taxon>
        <taxon>Leptolyngbyales</taxon>
        <taxon>Leptolyngbyaceae</taxon>
        <taxon>Leptolyngbya group</taxon>
        <taxon>Leptolyngbya</taxon>
    </lineage>
</organism>
<dbReference type="SUPFAM" id="SSF56935">
    <property type="entry name" value="Porins"/>
    <property type="match status" value="1"/>
</dbReference>
<dbReference type="Pfam" id="PF11741">
    <property type="entry name" value="AMIN"/>
    <property type="match status" value="1"/>
</dbReference>
<dbReference type="GO" id="GO:0015344">
    <property type="term" value="F:siderophore uptake transmembrane transporter activity"/>
    <property type="evidence" value="ECO:0007669"/>
    <property type="project" value="TreeGrafter"/>
</dbReference>
<keyword evidence="3 13" id="KW-0813">Transport</keyword>
<evidence type="ECO:0000256" key="10">
    <source>
        <dbReference type="ARBA" id="ARBA00023077"/>
    </source>
</evidence>
<keyword evidence="8" id="KW-0408">Iron</keyword>
<comment type="subcellular location">
    <subcellularLocation>
        <location evidence="1 13">Cell outer membrane</location>
        <topology evidence="1 13">Multi-pass membrane protein</topology>
    </subcellularLocation>
</comment>
<dbReference type="Pfam" id="PF07715">
    <property type="entry name" value="Plug"/>
    <property type="match status" value="1"/>
</dbReference>
<dbReference type="CDD" id="cd01347">
    <property type="entry name" value="ligand_gated_channel"/>
    <property type="match status" value="1"/>
</dbReference>
<sequence>MKQLIFFTGLFSLLATSTVWADPAAEPSHPQVPSIPMAQAAEQPAIVEITGVEVTPTDTGLAVILQTTQPLQPVPFSTVGNALIADIPNAVLSLPAGDAFQTANPTEQIALVSVTSLPGNRVRVAITGADAPPTGEITVDPSGLRVSVTPGAPDTASDAESLQVVVTGEQEAGYRVNNATTGTRTDTPLRDTPQSVQVVPQQVWQDQQIEQITDVLQNVSGVAADDSFAGSIDRVNIRGFSTDVFLRNGFREDQFAVRETANLERIEVLKGPASVLYGFLEPGGAVNLVTERPLESSAYTAELSAGSFRFIRPTLDLSGPLTSDDSLLYRLNVAYEGYDGFRDYQQNVERFFVAPVLQWNIGENTSILFEAEYLSDARPYDDGLVAIGDEVADIPRDRRFQNDTALVRTESVRAGYQLEHRFNENWRLRNGFSYIAADSFDFRLTNWIIEDSGQLDRRWRSNDDFFESYELQTNIEGNFSTGPIEHQVFFGVDLGSIWSAGSQRRLPGDPSFFTNIFESTIEAAQPDLDDMTLLARDDYRLTRSLGIYLQDQIRLLDNLILVAGGRFDVVDQTSGNLGSSSEQNDTAFSPRVGIVYQPIEPLSLYASYSRSFAPNLFGIAADGSFLEPERGTQYEVGLRGEFLDGRLTTNLAAYHLTKTNVATVDPANPDFSIAAGEVRSQGIELDILGEPLPGWNIIASVGLNDTEITESSDEFLPVGNRLANVPYTTASLWTTYEIQSGDYQGLGFGLGLFHVGERQGDTADTFRLPGYLRTDAALFYRRDNWRVSLNVQNLLDIDYIEAAAGFREAIYPGAPLSIVGSVSVTF</sequence>
<evidence type="ECO:0000256" key="6">
    <source>
        <dbReference type="ARBA" id="ARBA00022692"/>
    </source>
</evidence>
<keyword evidence="12 13" id="KW-0998">Cell outer membrane</keyword>
<dbReference type="AlphaFoldDB" id="A0AA97ANS8"/>
<evidence type="ECO:0000259" key="18">
    <source>
        <dbReference type="Pfam" id="PF11741"/>
    </source>
</evidence>
<dbReference type="Gene3D" id="2.40.170.20">
    <property type="entry name" value="TonB-dependent receptor, beta-barrel domain"/>
    <property type="match status" value="1"/>
</dbReference>
<keyword evidence="5" id="KW-0410">Iron transport</keyword>
<feature type="domain" description="AMIN" evidence="18">
    <location>
        <begin position="52"/>
        <end position="147"/>
    </location>
</feature>
<proteinExistence type="inferred from homology"/>
<dbReference type="InterPro" id="IPR036942">
    <property type="entry name" value="Beta-barrel_TonB_sf"/>
</dbReference>
<evidence type="ECO:0000256" key="5">
    <source>
        <dbReference type="ARBA" id="ARBA00022496"/>
    </source>
</evidence>
<dbReference type="FunFam" id="2.40.170.20:FF:000005">
    <property type="entry name" value="TonB-dependent siderophore receptor"/>
    <property type="match status" value="1"/>
</dbReference>
<evidence type="ECO:0000259" key="17">
    <source>
        <dbReference type="Pfam" id="PF07715"/>
    </source>
</evidence>
<keyword evidence="9" id="KW-0406">Ion transport</keyword>
<evidence type="ECO:0000256" key="4">
    <source>
        <dbReference type="ARBA" id="ARBA00022452"/>
    </source>
</evidence>
<keyword evidence="4 13" id="KW-1134">Transmembrane beta strand</keyword>
<keyword evidence="11 13" id="KW-0472">Membrane</keyword>
<evidence type="ECO:0000256" key="14">
    <source>
        <dbReference type="RuleBase" id="RU003357"/>
    </source>
</evidence>